<evidence type="ECO:0000313" key="9">
    <source>
        <dbReference type="Proteomes" id="UP000509510"/>
    </source>
</evidence>
<dbReference type="GO" id="GO:0008270">
    <property type="term" value="F:zinc ion binding"/>
    <property type="evidence" value="ECO:0007669"/>
    <property type="project" value="InterPro"/>
</dbReference>
<dbReference type="GO" id="GO:0003677">
    <property type="term" value="F:DNA binding"/>
    <property type="evidence" value="ECO:0007669"/>
    <property type="project" value="UniProtKB-KW"/>
</dbReference>
<dbReference type="OrthoDB" id="3266505at2759"/>
<dbReference type="Gene3D" id="4.10.240.10">
    <property type="entry name" value="Zn(2)-C6 fungal-type DNA-binding domain"/>
    <property type="match status" value="1"/>
</dbReference>
<accession>A0A7H8QS93</accession>
<feature type="compositionally biased region" description="Low complexity" evidence="6">
    <location>
        <begin position="126"/>
        <end position="138"/>
    </location>
</feature>
<evidence type="ECO:0000256" key="6">
    <source>
        <dbReference type="SAM" id="MobiDB-lite"/>
    </source>
</evidence>
<evidence type="ECO:0000256" key="5">
    <source>
        <dbReference type="ARBA" id="ARBA00023242"/>
    </source>
</evidence>
<dbReference type="SMART" id="SM00906">
    <property type="entry name" value="Fungal_trans"/>
    <property type="match status" value="1"/>
</dbReference>
<dbReference type="GO" id="GO:0000981">
    <property type="term" value="F:DNA-binding transcription factor activity, RNA polymerase II-specific"/>
    <property type="evidence" value="ECO:0007669"/>
    <property type="project" value="InterPro"/>
</dbReference>
<evidence type="ECO:0000259" key="7">
    <source>
        <dbReference type="PROSITE" id="PS50048"/>
    </source>
</evidence>
<feature type="region of interest" description="Disordered" evidence="6">
    <location>
        <begin position="1"/>
        <end position="20"/>
    </location>
</feature>
<evidence type="ECO:0000256" key="1">
    <source>
        <dbReference type="ARBA" id="ARBA00022723"/>
    </source>
</evidence>
<organism evidence="8 9">
    <name type="scientific">Talaromyces rugulosus</name>
    <name type="common">Penicillium rugulosum</name>
    <dbReference type="NCBI Taxonomy" id="121627"/>
    <lineage>
        <taxon>Eukaryota</taxon>
        <taxon>Fungi</taxon>
        <taxon>Dikarya</taxon>
        <taxon>Ascomycota</taxon>
        <taxon>Pezizomycotina</taxon>
        <taxon>Eurotiomycetes</taxon>
        <taxon>Eurotiomycetidae</taxon>
        <taxon>Eurotiales</taxon>
        <taxon>Trichocomaceae</taxon>
        <taxon>Talaromyces</taxon>
        <taxon>Talaromyces sect. Islandici</taxon>
    </lineage>
</organism>
<name>A0A7H8QS93_TALRU</name>
<proteinExistence type="predicted"/>
<dbReference type="InterPro" id="IPR001138">
    <property type="entry name" value="Zn2Cys6_DnaBD"/>
</dbReference>
<dbReference type="CDD" id="cd00067">
    <property type="entry name" value="GAL4"/>
    <property type="match status" value="1"/>
</dbReference>
<keyword evidence="1" id="KW-0479">Metal-binding</keyword>
<dbReference type="KEGG" id="trg:TRUGW13939_03964"/>
<dbReference type="AlphaFoldDB" id="A0A7H8QS93"/>
<dbReference type="EMBL" id="CP055899">
    <property type="protein sequence ID" value="QKX56857.1"/>
    <property type="molecule type" value="Genomic_DNA"/>
</dbReference>
<dbReference type="CDD" id="cd12148">
    <property type="entry name" value="fungal_TF_MHR"/>
    <property type="match status" value="1"/>
</dbReference>
<dbReference type="SUPFAM" id="SSF57701">
    <property type="entry name" value="Zn2/Cys6 DNA-binding domain"/>
    <property type="match status" value="1"/>
</dbReference>
<evidence type="ECO:0000256" key="4">
    <source>
        <dbReference type="ARBA" id="ARBA00023163"/>
    </source>
</evidence>
<protein>
    <recommendedName>
        <fullName evidence="7">Zn(2)-C6 fungal-type domain-containing protein</fullName>
    </recommendedName>
</protein>
<dbReference type="PROSITE" id="PS50048">
    <property type="entry name" value="ZN2_CY6_FUNGAL_2"/>
    <property type="match status" value="1"/>
</dbReference>
<dbReference type="InterPro" id="IPR007219">
    <property type="entry name" value="XnlR_reg_dom"/>
</dbReference>
<feature type="region of interest" description="Disordered" evidence="6">
    <location>
        <begin position="120"/>
        <end position="148"/>
    </location>
</feature>
<keyword evidence="3" id="KW-0238">DNA-binding</keyword>
<dbReference type="PANTHER" id="PTHR47424">
    <property type="entry name" value="REGULATORY PROTEIN GAL4"/>
    <property type="match status" value="1"/>
</dbReference>
<reference evidence="9" key="1">
    <citation type="submission" date="2020-06" db="EMBL/GenBank/DDBJ databases">
        <title>A chromosome-scale genome assembly of Talaromyces rugulosus W13939.</title>
        <authorList>
            <person name="Wang B."/>
            <person name="Guo L."/>
            <person name="Ye K."/>
            <person name="Wang L."/>
        </authorList>
    </citation>
    <scope>NUCLEOTIDE SEQUENCE [LARGE SCALE GENOMIC DNA]</scope>
    <source>
        <strain evidence="9">W13939</strain>
    </source>
</reference>
<dbReference type="GeneID" id="55991466"/>
<keyword evidence="9" id="KW-1185">Reference proteome</keyword>
<evidence type="ECO:0000256" key="2">
    <source>
        <dbReference type="ARBA" id="ARBA00023015"/>
    </source>
</evidence>
<keyword evidence="4" id="KW-0804">Transcription</keyword>
<feature type="domain" description="Zn(2)-C6 fungal-type" evidence="7">
    <location>
        <begin position="26"/>
        <end position="56"/>
    </location>
</feature>
<feature type="compositionally biased region" description="Basic and acidic residues" evidence="6">
    <location>
        <begin position="200"/>
        <end position="211"/>
    </location>
</feature>
<keyword evidence="2" id="KW-0805">Transcription regulation</keyword>
<dbReference type="PANTHER" id="PTHR47424:SF6">
    <property type="entry name" value="PROLINE UTILIZATION TRANS-ACTIVATOR"/>
    <property type="match status" value="1"/>
</dbReference>
<dbReference type="Proteomes" id="UP000509510">
    <property type="component" value="Chromosome II"/>
</dbReference>
<evidence type="ECO:0000256" key="3">
    <source>
        <dbReference type="ARBA" id="ARBA00023125"/>
    </source>
</evidence>
<dbReference type="Pfam" id="PF04082">
    <property type="entry name" value="Fungal_trans"/>
    <property type="match status" value="1"/>
</dbReference>
<feature type="region of interest" description="Disordered" evidence="6">
    <location>
        <begin position="200"/>
        <end position="250"/>
    </location>
</feature>
<gene>
    <name evidence="8" type="ORF">TRUGW13939_03964</name>
</gene>
<dbReference type="RefSeq" id="XP_035343035.1">
    <property type="nucleotide sequence ID" value="XM_035487142.1"/>
</dbReference>
<keyword evidence="5" id="KW-0539">Nucleus</keyword>
<dbReference type="InterPro" id="IPR036864">
    <property type="entry name" value="Zn2-C6_fun-type_DNA-bd_sf"/>
</dbReference>
<dbReference type="GO" id="GO:0006351">
    <property type="term" value="P:DNA-templated transcription"/>
    <property type="evidence" value="ECO:0007669"/>
    <property type="project" value="InterPro"/>
</dbReference>
<dbReference type="PROSITE" id="PS00463">
    <property type="entry name" value="ZN2_CY6_FUNGAL_1"/>
    <property type="match status" value="1"/>
</dbReference>
<evidence type="ECO:0000313" key="8">
    <source>
        <dbReference type="EMBL" id="QKX56857.1"/>
    </source>
</evidence>
<dbReference type="InterPro" id="IPR051127">
    <property type="entry name" value="Fungal_SecMet_Regulators"/>
</dbReference>
<sequence length="809" mass="90112">MPPSGGDRKTPKRRVPDSLRRRTPVSCDRCKLRRIRCVRANENESCASCFDHGVECKSTMPRKQRLYGSVEKLSVRYRALDALVRGLFPDEDTDQIEVLFKLAQDRDIAMPSPDEQALAPEAFSESSPTTTAAAATSSQPDVDEFSEEKSHDLLLEPVQERMIPGPHRILQYVGPSSTSDFASIIRQLVAKLNWVALESRERERSNDKQAIESRISGAHPPSRDLEPQIKHEPEPSASEKNSSDEENPIPGESTLRQLLIASLPYRPAPDSDTPAASALKNLLPQRKQCDSLVEAYFSNIHPSFFVFHRGSFMRQYEALWRVGALKAQEPGVGWICSLFMVIILGANSLGEEQCPDSLSIQNKYFKLIRERIGSIAFTASLENVQALLLLQLYEHNSGERNTAWLFLGLAGRMAITIGMHREGTYKNFGPTESHTRRIVWWTLFHFDQSLASILARPNIIDNKEVNTRQPDDNFLGEIGFPEGFGEQIWALIDIAARVKRLAATISARYADETALLSSAGHVKQLLQELEAWKARLPPNLEPESPGIPEKHLRTVIMLTALYFHCKSVVTRPFLVCKVNRQVDRFLQGDKSPTLSPASPTTESMSRECHTSATAVLDHFLQLSSLGLLQGVAWTDYYYICHGILATSMGALGRQRNEPPDPEYEQLKSKISAIMIITQAEKIAPTYKVFCEVVFALANSVGLGLEEPAEKTPSKEADFAAPLDAFNHLNFPSPPVPDFSSLGTFAMPPQQPMNSAMLPQGLLSWSLSGEMDVDWSIWNLGNNNGADYMGYTALPYPGAYDPAGLHHWPS</sequence>
<feature type="compositionally biased region" description="Basic and acidic residues" evidence="6">
    <location>
        <begin position="221"/>
        <end position="234"/>
    </location>
</feature>